<dbReference type="NCBIfam" id="TIGR02481">
    <property type="entry name" value="hemeryth_dom"/>
    <property type="match status" value="1"/>
</dbReference>
<dbReference type="NCBIfam" id="NF033749">
    <property type="entry name" value="bact_hemeryth"/>
    <property type="match status" value="1"/>
</dbReference>
<keyword evidence="2" id="KW-0597">Phosphoprotein</keyword>
<keyword evidence="4" id="KW-0408">Iron</keyword>
<organism evidence="7 8">
    <name type="scientific">Thalassotalea insulae</name>
    <dbReference type="NCBI Taxonomy" id="2056778"/>
    <lineage>
        <taxon>Bacteria</taxon>
        <taxon>Pseudomonadati</taxon>
        <taxon>Pseudomonadota</taxon>
        <taxon>Gammaproteobacteria</taxon>
        <taxon>Alteromonadales</taxon>
        <taxon>Colwelliaceae</taxon>
        <taxon>Thalassotalea</taxon>
    </lineage>
</organism>
<comment type="similarity">
    <text evidence="1">Belongs to the hemerythrin family.</text>
</comment>
<dbReference type="PANTHER" id="PTHR44591:SF3">
    <property type="entry name" value="RESPONSE REGULATORY DOMAIN-CONTAINING PROTEIN"/>
    <property type="match status" value="1"/>
</dbReference>
<evidence type="ECO:0000256" key="5">
    <source>
        <dbReference type="PROSITE-ProRule" id="PRU00169"/>
    </source>
</evidence>
<gene>
    <name evidence="7" type="ORF">tinsulaeT_26830</name>
</gene>
<dbReference type="SMART" id="SM00448">
    <property type="entry name" value="REC"/>
    <property type="match status" value="1"/>
</dbReference>
<dbReference type="Proteomes" id="UP001157186">
    <property type="component" value="Unassembled WGS sequence"/>
</dbReference>
<feature type="domain" description="Response regulatory" evidence="6">
    <location>
        <begin position="273"/>
        <end position="387"/>
    </location>
</feature>
<comment type="caution">
    <text evidence="5">Lacks conserved residue(s) required for the propagation of feature annotation.</text>
</comment>
<dbReference type="CDD" id="cd12107">
    <property type="entry name" value="Hemerythrin"/>
    <property type="match status" value="1"/>
</dbReference>
<dbReference type="InterPro" id="IPR012312">
    <property type="entry name" value="Hemerythrin-like"/>
</dbReference>
<keyword evidence="8" id="KW-1185">Reference proteome</keyword>
<dbReference type="EMBL" id="BSST01000001">
    <property type="protein sequence ID" value="GLX79343.1"/>
    <property type="molecule type" value="Genomic_DNA"/>
</dbReference>
<dbReference type="InterPro" id="IPR050595">
    <property type="entry name" value="Bact_response_regulator"/>
</dbReference>
<evidence type="ECO:0000256" key="4">
    <source>
        <dbReference type="ARBA" id="ARBA00023004"/>
    </source>
</evidence>
<dbReference type="Gene3D" id="3.40.50.2300">
    <property type="match status" value="1"/>
</dbReference>
<dbReference type="InterPro" id="IPR035938">
    <property type="entry name" value="Hemerythrin-like_sf"/>
</dbReference>
<sequence length="544" mass="62562">MKSINSNHHIDVLIIYQDKESVKHVILQLQELSINFKTLIFDHNRFSDILHLAPKLILLSSNNTISTIKFYIELLEKYEDKLCSHSSVLLVNNKNAAKAYLACQQGLFDDYVIINPLIEPYRLKLLIQQRLKIRHPHGDSHVNELLAASGNELANCISYGVKLKSNVEHQLSACQQEIIKATLEQCVTDESNEVLQHMVKMTFSELNQNLSTQIQQILTQMLDVKALHSTINDKLTSSNNNGQRPCSSAGINLTSLLKQQDDTLLTQPPKQYKLLIAEHSELFTKLLIEIFEDTHFDFVVAHNGTDALMLYKVFQPDVILLSYDLPNIDGIEVTKRLRQQGEKVPIVAFSQHQNKRLINQWIPLGLSGYIVKPSTKKNILNTVIQASKSQNEIISHNHNHNHAQIEWIPAYSVGNELIDMQHKKLFSLINDFFNNSNQEAVKALFSKLAQYIKIHFEAEEELMFHCNYPKIIEHQQKHIALTKKFELMANKLETYNEANHHKIGLFLYNWLAKHILKEDLDYKPYAIKQSNIDLLNNNSISIEQ</sequence>
<dbReference type="Gene3D" id="1.20.120.50">
    <property type="entry name" value="Hemerythrin-like"/>
    <property type="match status" value="1"/>
</dbReference>
<protein>
    <recommendedName>
        <fullName evidence="6">Response regulatory domain-containing protein</fullName>
    </recommendedName>
</protein>
<evidence type="ECO:0000313" key="8">
    <source>
        <dbReference type="Proteomes" id="UP001157186"/>
    </source>
</evidence>
<dbReference type="Pfam" id="PF01814">
    <property type="entry name" value="Hemerythrin"/>
    <property type="match status" value="1"/>
</dbReference>
<dbReference type="InterPro" id="IPR011006">
    <property type="entry name" value="CheY-like_superfamily"/>
</dbReference>
<dbReference type="InterPro" id="IPR012827">
    <property type="entry name" value="Hemerythrin_metal-bd"/>
</dbReference>
<dbReference type="PANTHER" id="PTHR44591">
    <property type="entry name" value="STRESS RESPONSE REGULATOR PROTEIN 1"/>
    <property type="match status" value="1"/>
</dbReference>
<dbReference type="RefSeq" id="WP_284245253.1">
    <property type="nucleotide sequence ID" value="NZ_BSST01000001.1"/>
</dbReference>
<dbReference type="SUPFAM" id="SSF47188">
    <property type="entry name" value="Hemerythrin-like"/>
    <property type="match status" value="1"/>
</dbReference>
<comment type="caution">
    <text evidence="7">The sequence shown here is derived from an EMBL/GenBank/DDBJ whole genome shotgun (WGS) entry which is preliminary data.</text>
</comment>
<accession>A0ABQ6GTT6</accession>
<dbReference type="PROSITE" id="PS50110">
    <property type="entry name" value="RESPONSE_REGULATORY"/>
    <property type="match status" value="1"/>
</dbReference>
<dbReference type="InterPro" id="IPR016131">
    <property type="entry name" value="Haemerythrin_Fe_BS"/>
</dbReference>
<dbReference type="SUPFAM" id="SSF52172">
    <property type="entry name" value="CheY-like"/>
    <property type="match status" value="1"/>
</dbReference>
<dbReference type="PROSITE" id="PS00550">
    <property type="entry name" value="HEMERYTHRINS"/>
    <property type="match status" value="1"/>
</dbReference>
<proteinExistence type="inferred from homology"/>
<evidence type="ECO:0000313" key="7">
    <source>
        <dbReference type="EMBL" id="GLX79343.1"/>
    </source>
</evidence>
<evidence type="ECO:0000256" key="3">
    <source>
        <dbReference type="ARBA" id="ARBA00022723"/>
    </source>
</evidence>
<evidence type="ECO:0000256" key="2">
    <source>
        <dbReference type="ARBA" id="ARBA00022553"/>
    </source>
</evidence>
<dbReference type="Pfam" id="PF00072">
    <property type="entry name" value="Response_reg"/>
    <property type="match status" value="1"/>
</dbReference>
<dbReference type="InterPro" id="IPR001789">
    <property type="entry name" value="Sig_transdc_resp-reg_receiver"/>
</dbReference>
<reference evidence="7 8" key="1">
    <citation type="submission" date="2023-03" db="EMBL/GenBank/DDBJ databases">
        <title>Draft genome sequence of Thalassotalea insulae KCTC 62186T.</title>
        <authorList>
            <person name="Sawabe T."/>
        </authorList>
    </citation>
    <scope>NUCLEOTIDE SEQUENCE [LARGE SCALE GENOMIC DNA]</scope>
    <source>
        <strain evidence="7 8">KCTC 62186</strain>
    </source>
</reference>
<evidence type="ECO:0000256" key="1">
    <source>
        <dbReference type="ARBA" id="ARBA00010587"/>
    </source>
</evidence>
<dbReference type="CDD" id="cd00156">
    <property type="entry name" value="REC"/>
    <property type="match status" value="1"/>
</dbReference>
<keyword evidence="3" id="KW-0479">Metal-binding</keyword>
<name>A0ABQ6GTT6_9GAMM</name>
<evidence type="ECO:0000259" key="6">
    <source>
        <dbReference type="PROSITE" id="PS50110"/>
    </source>
</evidence>